<dbReference type="InterPro" id="IPR036271">
    <property type="entry name" value="Tet_transcr_reg_TetR-rel_C_sf"/>
</dbReference>
<dbReference type="InterPro" id="IPR050109">
    <property type="entry name" value="HTH-type_TetR-like_transc_reg"/>
</dbReference>
<accession>A0A6L3W3E3</accession>
<dbReference type="Pfam" id="PF00440">
    <property type="entry name" value="TetR_N"/>
    <property type="match status" value="1"/>
</dbReference>
<dbReference type="SUPFAM" id="SSF46689">
    <property type="entry name" value="Homeodomain-like"/>
    <property type="match status" value="1"/>
</dbReference>
<protein>
    <submittedName>
        <fullName evidence="4">Helix-turn-helix transcriptional regulator</fullName>
    </submittedName>
</protein>
<organism evidence="4 5">
    <name type="scientific">Actinomadura montaniterrae</name>
    <dbReference type="NCBI Taxonomy" id="1803903"/>
    <lineage>
        <taxon>Bacteria</taxon>
        <taxon>Bacillati</taxon>
        <taxon>Actinomycetota</taxon>
        <taxon>Actinomycetes</taxon>
        <taxon>Streptosporangiales</taxon>
        <taxon>Thermomonosporaceae</taxon>
        <taxon>Actinomadura</taxon>
    </lineage>
</organism>
<dbReference type="AlphaFoldDB" id="A0A6L3W3E3"/>
<evidence type="ECO:0000256" key="2">
    <source>
        <dbReference type="PROSITE-ProRule" id="PRU00335"/>
    </source>
</evidence>
<keyword evidence="1 2" id="KW-0238">DNA-binding</keyword>
<dbReference type="PRINTS" id="PR00455">
    <property type="entry name" value="HTHTETR"/>
</dbReference>
<feature type="DNA-binding region" description="H-T-H motif" evidence="2">
    <location>
        <begin position="62"/>
        <end position="81"/>
    </location>
</feature>
<dbReference type="Gene3D" id="1.10.10.60">
    <property type="entry name" value="Homeodomain-like"/>
    <property type="match status" value="1"/>
</dbReference>
<dbReference type="PANTHER" id="PTHR30055">
    <property type="entry name" value="HTH-TYPE TRANSCRIPTIONAL REGULATOR RUTR"/>
    <property type="match status" value="1"/>
</dbReference>
<evidence type="ECO:0000259" key="3">
    <source>
        <dbReference type="PROSITE" id="PS50977"/>
    </source>
</evidence>
<dbReference type="PROSITE" id="PS50977">
    <property type="entry name" value="HTH_TETR_2"/>
    <property type="match status" value="1"/>
</dbReference>
<feature type="domain" description="HTH tetR-type" evidence="3">
    <location>
        <begin position="39"/>
        <end position="99"/>
    </location>
</feature>
<dbReference type="SUPFAM" id="SSF48498">
    <property type="entry name" value="Tetracyclin repressor-like, C-terminal domain"/>
    <property type="match status" value="1"/>
</dbReference>
<comment type="caution">
    <text evidence="4">The sequence shown here is derived from an EMBL/GenBank/DDBJ whole genome shotgun (WGS) entry which is preliminary data.</text>
</comment>
<evidence type="ECO:0000313" key="5">
    <source>
        <dbReference type="Proteomes" id="UP000483004"/>
    </source>
</evidence>
<dbReference type="Gene3D" id="1.10.357.10">
    <property type="entry name" value="Tetracycline Repressor, domain 2"/>
    <property type="match status" value="1"/>
</dbReference>
<dbReference type="InterPro" id="IPR023772">
    <property type="entry name" value="DNA-bd_HTH_TetR-type_CS"/>
</dbReference>
<dbReference type="GO" id="GO:0003700">
    <property type="term" value="F:DNA-binding transcription factor activity"/>
    <property type="evidence" value="ECO:0007669"/>
    <property type="project" value="TreeGrafter"/>
</dbReference>
<dbReference type="InterPro" id="IPR009057">
    <property type="entry name" value="Homeodomain-like_sf"/>
</dbReference>
<proteinExistence type="predicted"/>
<dbReference type="Proteomes" id="UP000483004">
    <property type="component" value="Unassembled WGS sequence"/>
</dbReference>
<dbReference type="InterPro" id="IPR001647">
    <property type="entry name" value="HTH_TetR"/>
</dbReference>
<evidence type="ECO:0000256" key="1">
    <source>
        <dbReference type="ARBA" id="ARBA00023125"/>
    </source>
</evidence>
<dbReference type="PROSITE" id="PS01081">
    <property type="entry name" value="HTH_TETR_1"/>
    <property type="match status" value="1"/>
</dbReference>
<dbReference type="EMBL" id="WBMR01000015">
    <property type="protein sequence ID" value="KAB2386133.1"/>
    <property type="molecule type" value="Genomic_DNA"/>
</dbReference>
<gene>
    <name evidence="4" type="ORF">F9B16_08315</name>
</gene>
<dbReference type="OrthoDB" id="4823039at2"/>
<name>A0A6L3W3E3_9ACTN</name>
<dbReference type="GO" id="GO:0000976">
    <property type="term" value="F:transcription cis-regulatory region binding"/>
    <property type="evidence" value="ECO:0007669"/>
    <property type="project" value="TreeGrafter"/>
</dbReference>
<sequence length="233" mass="24837">MAASEFRRSSTATNTGSMLRMGDTVKRAYRSTARAAAAAARRGRIREAAVRLFVEQGYAATTMRQIAVAAEVGERTLYDAFPSKAALFSHALDVATVGDEEPVAVAARPEIVAARDDADPRAAIARHVAYSAALLDRAGDLIMVSVEAAGADPDMRAAADAGAAATHRVHLALAESLHARGALRDGLDPAAAADVMYALVSPHVHRLLRRHRGWSGERYRGWLEESLARELLG</sequence>
<dbReference type="PANTHER" id="PTHR30055:SF226">
    <property type="entry name" value="HTH-TYPE TRANSCRIPTIONAL REGULATOR PKSA"/>
    <property type="match status" value="1"/>
</dbReference>
<evidence type="ECO:0000313" key="4">
    <source>
        <dbReference type="EMBL" id="KAB2386133.1"/>
    </source>
</evidence>
<reference evidence="4 5" key="1">
    <citation type="submission" date="2019-09" db="EMBL/GenBank/DDBJ databases">
        <title>Actinomadura physcomitrii sp. nov., a novel actinomycete isolated from moss [Physcomitrium sphaericum (Ludw) Fuernr].</title>
        <authorList>
            <person name="Liu C."/>
            <person name="Zhuang X."/>
        </authorList>
    </citation>
    <scope>NUCLEOTIDE SEQUENCE [LARGE SCALE GENOMIC DNA]</scope>
    <source>
        <strain evidence="4 5">CYP1-1B</strain>
    </source>
</reference>
<keyword evidence="5" id="KW-1185">Reference proteome</keyword>